<feature type="region of interest" description="Disordered" evidence="1">
    <location>
        <begin position="69"/>
        <end position="100"/>
    </location>
</feature>
<proteinExistence type="predicted"/>
<dbReference type="AlphaFoldDB" id="A0A9D4HCR2"/>
<evidence type="ECO:0000313" key="3">
    <source>
        <dbReference type="Proteomes" id="UP000828390"/>
    </source>
</evidence>
<sequence length="195" mass="22696">MPVKWHYDWPVNICWLYESRLKKPPALDSNNRARNSTPVYIEYFYNNLDKTLDELGLHDCPERENNMDVTGSKQLQSRPSGQKVCHIRQKRAKPTPSGHKITGDQYVTEINELDNENSLQKPRDKGKNAAKKNVTITTLPPLSGIFKESEPENEDGEDEIEVCRVCQQRQPPTFHDRRHIKLLKWGQYRATLQLI</sequence>
<keyword evidence="3" id="KW-1185">Reference proteome</keyword>
<dbReference type="EMBL" id="JAIWYP010000004">
    <property type="protein sequence ID" value="KAH3831011.1"/>
    <property type="molecule type" value="Genomic_DNA"/>
</dbReference>
<name>A0A9D4HCR2_DREPO</name>
<comment type="caution">
    <text evidence="2">The sequence shown here is derived from an EMBL/GenBank/DDBJ whole genome shotgun (WGS) entry which is preliminary data.</text>
</comment>
<accession>A0A9D4HCR2</accession>
<reference evidence="2" key="1">
    <citation type="journal article" date="2019" name="bioRxiv">
        <title>The Genome of the Zebra Mussel, Dreissena polymorpha: A Resource for Invasive Species Research.</title>
        <authorList>
            <person name="McCartney M.A."/>
            <person name="Auch B."/>
            <person name="Kono T."/>
            <person name="Mallez S."/>
            <person name="Zhang Y."/>
            <person name="Obille A."/>
            <person name="Becker A."/>
            <person name="Abrahante J.E."/>
            <person name="Garbe J."/>
            <person name="Badalamenti J.P."/>
            <person name="Herman A."/>
            <person name="Mangelson H."/>
            <person name="Liachko I."/>
            <person name="Sullivan S."/>
            <person name="Sone E.D."/>
            <person name="Koren S."/>
            <person name="Silverstein K.A.T."/>
            <person name="Beckman K.B."/>
            <person name="Gohl D.M."/>
        </authorList>
    </citation>
    <scope>NUCLEOTIDE SEQUENCE</scope>
    <source>
        <strain evidence="2">Duluth1</strain>
        <tissue evidence="2">Whole animal</tissue>
    </source>
</reference>
<protein>
    <submittedName>
        <fullName evidence="2">Uncharacterized protein</fullName>
    </submittedName>
</protein>
<dbReference type="Proteomes" id="UP000828390">
    <property type="component" value="Unassembled WGS sequence"/>
</dbReference>
<gene>
    <name evidence="2" type="ORF">DPMN_104270</name>
</gene>
<organism evidence="2 3">
    <name type="scientific">Dreissena polymorpha</name>
    <name type="common">Zebra mussel</name>
    <name type="synonym">Mytilus polymorpha</name>
    <dbReference type="NCBI Taxonomy" id="45954"/>
    <lineage>
        <taxon>Eukaryota</taxon>
        <taxon>Metazoa</taxon>
        <taxon>Spiralia</taxon>
        <taxon>Lophotrochozoa</taxon>
        <taxon>Mollusca</taxon>
        <taxon>Bivalvia</taxon>
        <taxon>Autobranchia</taxon>
        <taxon>Heteroconchia</taxon>
        <taxon>Euheterodonta</taxon>
        <taxon>Imparidentia</taxon>
        <taxon>Neoheterodontei</taxon>
        <taxon>Myida</taxon>
        <taxon>Dreissenoidea</taxon>
        <taxon>Dreissenidae</taxon>
        <taxon>Dreissena</taxon>
    </lineage>
</organism>
<evidence type="ECO:0000256" key="1">
    <source>
        <dbReference type="SAM" id="MobiDB-lite"/>
    </source>
</evidence>
<feature type="compositionally biased region" description="Polar residues" evidence="1">
    <location>
        <begin position="69"/>
        <end position="80"/>
    </location>
</feature>
<evidence type="ECO:0000313" key="2">
    <source>
        <dbReference type="EMBL" id="KAH3831011.1"/>
    </source>
</evidence>
<reference evidence="2" key="2">
    <citation type="submission" date="2020-11" db="EMBL/GenBank/DDBJ databases">
        <authorList>
            <person name="McCartney M.A."/>
            <person name="Auch B."/>
            <person name="Kono T."/>
            <person name="Mallez S."/>
            <person name="Becker A."/>
            <person name="Gohl D.M."/>
            <person name="Silverstein K.A.T."/>
            <person name="Koren S."/>
            <person name="Bechman K.B."/>
            <person name="Herman A."/>
            <person name="Abrahante J.E."/>
            <person name="Garbe J."/>
        </authorList>
    </citation>
    <scope>NUCLEOTIDE SEQUENCE</scope>
    <source>
        <strain evidence="2">Duluth1</strain>
        <tissue evidence="2">Whole animal</tissue>
    </source>
</reference>